<dbReference type="Proteomes" id="UP000000366">
    <property type="component" value="Plasmid RPME01"/>
</dbReference>
<dbReference type="PANTHER" id="PTHR35891">
    <property type="entry name" value="THIOL:DISULFIDE INTERCHANGE PROTEIN DSBA"/>
    <property type="match status" value="1"/>
</dbReference>
<keyword evidence="4" id="KW-1185">Reference proteome</keyword>
<keyword evidence="1" id="KW-0732">Signal</keyword>
<sequence length="178" mass="19279">MTPFKEVQPQPDDAQRALIFFDFGCPVCAEYHERLVAWGTGLPRTWRAEFVPVTLPSKESAVGARAFFAVAAADPAKLSAFMAAAYRRVHQGGMRRSEPAMWRAAVADAGVRGFDAAWASVSQRQLEEAMAKLLAYGINATPSIAIGGRFVITPDNTNGDASLFFQLANGMVSKAMSY</sequence>
<accession>A2SNL3</accession>
<reference evidence="3 4" key="1">
    <citation type="journal article" date="2007" name="J. Bacteriol.">
        <title>Whole-genome analysis of the methyl tert-butyl ether-degrading beta-proteobacterium Methylibium petroleiphilum PM1.</title>
        <authorList>
            <person name="Kane S.R."/>
            <person name="Chakicherla A.Y."/>
            <person name="Chain P.S.G."/>
            <person name="Schmidt R."/>
            <person name="Shin M.W."/>
            <person name="Legler T.C."/>
            <person name="Scow K.M."/>
            <person name="Larimer F.W."/>
            <person name="Lucas S.M."/>
            <person name="Richardson P.M."/>
            <person name="Hristova K.R."/>
        </authorList>
    </citation>
    <scope>NUCLEOTIDE SEQUENCE [LARGE SCALE GENOMIC DNA]</scope>
    <source>
        <strain evidence="4">ATCC BAA-1232 / LMG 22953 / PM1</strain>
        <plasmid evidence="3 4">RPME01</plasmid>
    </source>
</reference>
<evidence type="ECO:0000259" key="2">
    <source>
        <dbReference type="Pfam" id="PF13462"/>
    </source>
</evidence>
<dbReference type="AlphaFoldDB" id="A2SNL3"/>
<dbReference type="eggNOG" id="COG1651">
    <property type="taxonomic scope" value="Bacteria"/>
</dbReference>
<dbReference type="CDD" id="cd03019">
    <property type="entry name" value="DsbA_DsbA"/>
    <property type="match status" value="1"/>
</dbReference>
<dbReference type="RefSeq" id="WP_011831740.1">
    <property type="nucleotide sequence ID" value="NC_008826.1"/>
</dbReference>
<evidence type="ECO:0000313" key="4">
    <source>
        <dbReference type="Proteomes" id="UP000000366"/>
    </source>
</evidence>
<feature type="domain" description="Thioredoxin-like fold" evidence="2">
    <location>
        <begin position="19"/>
        <end position="155"/>
    </location>
</feature>
<dbReference type="InterPro" id="IPR012336">
    <property type="entry name" value="Thioredoxin-like_fold"/>
</dbReference>
<geneLocation type="plasmid" evidence="3 4">
    <name>RPME01</name>
</geneLocation>
<organism evidence="3 4">
    <name type="scientific">Methylibium petroleiphilum (strain ATCC BAA-1232 / LMG 22953 / PM1)</name>
    <dbReference type="NCBI Taxonomy" id="420662"/>
    <lineage>
        <taxon>Bacteria</taxon>
        <taxon>Pseudomonadati</taxon>
        <taxon>Pseudomonadota</taxon>
        <taxon>Betaproteobacteria</taxon>
        <taxon>Burkholderiales</taxon>
        <taxon>Sphaerotilaceae</taxon>
        <taxon>Methylibium</taxon>
    </lineage>
</organism>
<dbReference type="SUPFAM" id="SSF52833">
    <property type="entry name" value="Thioredoxin-like"/>
    <property type="match status" value="1"/>
</dbReference>
<dbReference type="InterPro" id="IPR050824">
    <property type="entry name" value="Thiol_disulfide_DsbA"/>
</dbReference>
<evidence type="ECO:0000313" key="3">
    <source>
        <dbReference type="EMBL" id="ABM97152.1"/>
    </source>
</evidence>
<evidence type="ECO:0000256" key="1">
    <source>
        <dbReference type="ARBA" id="ARBA00022729"/>
    </source>
</evidence>
<protein>
    <submittedName>
        <fullName evidence="3">Thiol:disulfide interchange protein</fullName>
    </submittedName>
</protein>
<gene>
    <name evidence="3" type="primary">dsbA</name>
    <name evidence="3" type="ordered locus">Mpe_B0377</name>
</gene>
<dbReference type="InterPro" id="IPR023205">
    <property type="entry name" value="DsbA/DsbL"/>
</dbReference>
<dbReference type="Gene3D" id="3.40.30.10">
    <property type="entry name" value="Glutaredoxin"/>
    <property type="match status" value="1"/>
</dbReference>
<dbReference type="PANTHER" id="PTHR35891:SF3">
    <property type="entry name" value="THIOL:DISULFIDE INTERCHANGE PROTEIN DSBL"/>
    <property type="match status" value="1"/>
</dbReference>
<dbReference type="Pfam" id="PF13462">
    <property type="entry name" value="Thioredoxin_4"/>
    <property type="match status" value="1"/>
</dbReference>
<dbReference type="InterPro" id="IPR036249">
    <property type="entry name" value="Thioredoxin-like_sf"/>
</dbReference>
<dbReference type="KEGG" id="mpt:Mpe_B0377"/>
<proteinExistence type="predicted"/>
<name>A2SNL3_METPP</name>
<dbReference type="HOGENOM" id="CLU_1508929_0_0_4"/>
<keyword evidence="3" id="KW-0614">Plasmid</keyword>
<dbReference type="EMBL" id="CP000556">
    <property type="protein sequence ID" value="ABM97152.1"/>
    <property type="molecule type" value="Genomic_DNA"/>
</dbReference>